<evidence type="ECO:0000313" key="12">
    <source>
        <dbReference type="Proteomes" id="UP000249910"/>
    </source>
</evidence>
<gene>
    <name evidence="11" type="ORF">CDV26_08395</name>
</gene>
<comment type="subcellular location">
    <subcellularLocation>
        <location evidence="1">Cell membrane</location>
        <topology evidence="1">Multi-pass membrane protein</topology>
    </subcellularLocation>
    <subcellularLocation>
        <location evidence="8">Membrane</location>
        <topology evidence="8">Multi-pass membrane protein</topology>
    </subcellularLocation>
</comment>
<evidence type="ECO:0000259" key="10">
    <source>
        <dbReference type="PROSITE" id="PS50850"/>
    </source>
</evidence>
<dbReference type="PROSITE" id="PS50850">
    <property type="entry name" value="MFS"/>
    <property type="match status" value="1"/>
</dbReference>
<dbReference type="EMBL" id="CP022132">
    <property type="protein sequence ID" value="ASG68408.1"/>
    <property type="molecule type" value="Genomic_DNA"/>
</dbReference>
<feature type="transmembrane region" description="Helical" evidence="9">
    <location>
        <begin position="210"/>
        <end position="232"/>
    </location>
</feature>
<organism evidence="11 12">
    <name type="scientific">Francisella halioticida</name>
    <dbReference type="NCBI Taxonomy" id="549298"/>
    <lineage>
        <taxon>Bacteria</taxon>
        <taxon>Pseudomonadati</taxon>
        <taxon>Pseudomonadota</taxon>
        <taxon>Gammaproteobacteria</taxon>
        <taxon>Thiotrichales</taxon>
        <taxon>Francisellaceae</taxon>
        <taxon>Francisella</taxon>
    </lineage>
</organism>
<feature type="transmembrane region" description="Helical" evidence="9">
    <location>
        <begin position="270"/>
        <end position="293"/>
    </location>
</feature>
<feature type="transmembrane region" description="Helical" evidence="9">
    <location>
        <begin position="406"/>
        <end position="432"/>
    </location>
</feature>
<dbReference type="InterPro" id="IPR000109">
    <property type="entry name" value="POT_fam"/>
</dbReference>
<evidence type="ECO:0000313" key="11">
    <source>
        <dbReference type="EMBL" id="ASG68408.1"/>
    </source>
</evidence>
<dbReference type="RefSeq" id="WP_088772896.1">
    <property type="nucleotide sequence ID" value="NZ_AP023082.1"/>
</dbReference>
<dbReference type="SUPFAM" id="SSF103473">
    <property type="entry name" value="MFS general substrate transporter"/>
    <property type="match status" value="1"/>
</dbReference>
<feature type="transmembrane region" description="Helical" evidence="9">
    <location>
        <begin position="147"/>
        <end position="170"/>
    </location>
</feature>
<dbReference type="Pfam" id="PF00854">
    <property type="entry name" value="PTR2"/>
    <property type="match status" value="1"/>
</dbReference>
<dbReference type="NCBIfam" id="TIGR00924">
    <property type="entry name" value="yjdL_sub1_fam"/>
    <property type="match status" value="1"/>
</dbReference>
<dbReference type="InterPro" id="IPR005279">
    <property type="entry name" value="Dipep/tripep_permease"/>
</dbReference>
<feature type="transmembrane region" description="Helical" evidence="9">
    <location>
        <begin position="370"/>
        <end position="394"/>
    </location>
</feature>
<evidence type="ECO:0000256" key="8">
    <source>
        <dbReference type="RuleBase" id="RU003755"/>
    </source>
</evidence>
<feature type="domain" description="Major facilitator superfamily (MFS) profile" evidence="10">
    <location>
        <begin position="17"/>
        <end position="474"/>
    </location>
</feature>
<protein>
    <submittedName>
        <fullName evidence="11">MFS transporter</fullName>
    </submittedName>
</protein>
<feature type="transmembrane region" description="Helical" evidence="9">
    <location>
        <begin position="30"/>
        <end position="49"/>
    </location>
</feature>
<keyword evidence="7 9" id="KW-0472">Membrane</keyword>
<evidence type="ECO:0000256" key="2">
    <source>
        <dbReference type="ARBA" id="ARBA00022448"/>
    </source>
</evidence>
<evidence type="ECO:0000256" key="9">
    <source>
        <dbReference type="SAM" id="Phobius"/>
    </source>
</evidence>
<feature type="transmembrane region" description="Helical" evidence="9">
    <location>
        <begin position="452"/>
        <end position="470"/>
    </location>
</feature>
<dbReference type="InterPro" id="IPR020846">
    <property type="entry name" value="MFS_dom"/>
</dbReference>
<dbReference type="InterPro" id="IPR018456">
    <property type="entry name" value="PTR2_symporter_CS"/>
</dbReference>
<comment type="similarity">
    <text evidence="8">Belongs to the major facilitator superfamily. Proton-dependent oligopeptide transporter (POT/PTR) (TC 2.A.17) family.</text>
</comment>
<dbReference type="InterPro" id="IPR036259">
    <property type="entry name" value="MFS_trans_sf"/>
</dbReference>
<proteinExistence type="inferred from homology"/>
<keyword evidence="4 8" id="KW-0812">Transmembrane</keyword>
<evidence type="ECO:0000256" key="1">
    <source>
        <dbReference type="ARBA" id="ARBA00004651"/>
    </source>
</evidence>
<evidence type="ECO:0000256" key="3">
    <source>
        <dbReference type="ARBA" id="ARBA00022475"/>
    </source>
</evidence>
<dbReference type="Gene3D" id="1.20.1250.20">
    <property type="entry name" value="MFS general substrate transporter like domains"/>
    <property type="match status" value="1"/>
</dbReference>
<feature type="transmembrane region" description="Helical" evidence="9">
    <location>
        <begin position="55"/>
        <end position="75"/>
    </location>
</feature>
<evidence type="ECO:0000256" key="7">
    <source>
        <dbReference type="ARBA" id="ARBA00023136"/>
    </source>
</evidence>
<feature type="transmembrane region" description="Helical" evidence="9">
    <location>
        <begin position="82"/>
        <end position="102"/>
    </location>
</feature>
<keyword evidence="6 9" id="KW-1133">Transmembrane helix</keyword>
<keyword evidence="3" id="KW-1003">Cell membrane</keyword>
<feature type="transmembrane region" description="Helical" evidence="9">
    <location>
        <begin position="313"/>
        <end position="331"/>
    </location>
</feature>
<dbReference type="CDD" id="cd17346">
    <property type="entry name" value="MFS_DtpA_like"/>
    <property type="match status" value="1"/>
</dbReference>
<feature type="transmembrane region" description="Helical" evidence="9">
    <location>
        <begin position="108"/>
        <end position="135"/>
    </location>
</feature>
<dbReference type="InterPro" id="IPR050171">
    <property type="entry name" value="MFS_Transporters"/>
</dbReference>
<dbReference type="PROSITE" id="PS01023">
    <property type="entry name" value="PTR2_2"/>
    <property type="match status" value="1"/>
</dbReference>
<evidence type="ECO:0000256" key="6">
    <source>
        <dbReference type="ARBA" id="ARBA00022989"/>
    </source>
</evidence>
<keyword evidence="5" id="KW-0571">Peptide transport</keyword>
<keyword evidence="12" id="KW-1185">Reference proteome</keyword>
<dbReference type="PANTHER" id="PTHR23517">
    <property type="entry name" value="RESISTANCE PROTEIN MDTM, PUTATIVE-RELATED-RELATED"/>
    <property type="match status" value="1"/>
</dbReference>
<keyword evidence="5" id="KW-0653">Protein transport</keyword>
<feature type="transmembrane region" description="Helical" evidence="9">
    <location>
        <begin position="238"/>
        <end position="258"/>
    </location>
</feature>
<dbReference type="Proteomes" id="UP000249910">
    <property type="component" value="Chromosome"/>
</dbReference>
<feature type="transmembrane region" description="Helical" evidence="9">
    <location>
        <begin position="176"/>
        <end position="198"/>
    </location>
</feature>
<evidence type="ECO:0000256" key="4">
    <source>
        <dbReference type="ARBA" id="ARBA00022692"/>
    </source>
</evidence>
<feature type="transmembrane region" description="Helical" evidence="9">
    <location>
        <begin position="343"/>
        <end position="364"/>
    </location>
</feature>
<name>A0ABM6M0D7_9GAMM</name>
<accession>A0ABM6M0D7</accession>
<reference evidence="11 12" key="1">
    <citation type="submission" date="2017-06" db="EMBL/GenBank/DDBJ databases">
        <title>Complete genome of Francisella halioticida.</title>
        <authorList>
            <person name="Sjodin A."/>
        </authorList>
    </citation>
    <scope>NUCLEOTIDE SEQUENCE [LARGE SCALE GENOMIC DNA]</scope>
    <source>
        <strain evidence="11 12">DSM 23729</strain>
    </source>
</reference>
<evidence type="ECO:0000256" key="5">
    <source>
        <dbReference type="ARBA" id="ARBA00022856"/>
    </source>
</evidence>
<keyword evidence="2 8" id="KW-0813">Transport</keyword>
<sequence length="474" mass="52353">MIEANIDSKDLREEKKVLAIASLAEFAERYGYYIIQSLLIFYLIDKFQISQSLSVSLVGTTLAMVYISAILGEFIAEKYLGYYRAGLLGSFFMVGGFFILAVSSSQTILYLGLSFISVSTGLIKSNMSAFIGRFYDKSTLNDSKRDFGFNIFYMGINLGSFGALFIASWLKDNYGFGAPFYSSMAVSIFMLCLLLLGFKFLGKHIIDFKLNISIVMKVTVFLVGYIMILFYIFKQPLIANFSIIIALVASIAILIISVKHSNLKKVVVAGIFFLLSIIYWGLYFQIFISVLLFTQYAVDNSLLNPSQFLSVESLSVLVFASILGKFWISLDKKGKKVEDVDKFNIAFVFIVVTFLIVLVSILASSQGAKVAAYGIILGYIVLGISELSLSAIGLSMITKITPKGFVALYMGIWLVTLGVGGKLGGFIASFFYIPENNLTLAKANMCDGLDTFIVLAVLTSLSILLLRKFVNKNV</sequence>
<dbReference type="PANTHER" id="PTHR23517:SF15">
    <property type="entry name" value="PROTON-DEPENDENT OLIGOPEPTIDE FAMILY TRANSPORT PROTEIN"/>
    <property type="match status" value="1"/>
</dbReference>